<evidence type="ECO:0000256" key="1">
    <source>
        <dbReference type="SAM" id="MobiDB-lite"/>
    </source>
</evidence>
<evidence type="ECO:0000313" key="2">
    <source>
        <dbReference type="EMBL" id="JAP19084.1"/>
    </source>
</evidence>
<dbReference type="AlphaFoldDB" id="A0A0V0HF47"/>
<dbReference type="EMBL" id="GEDG01020486">
    <property type="protein sequence ID" value="JAP19084.1"/>
    <property type="molecule type" value="Transcribed_RNA"/>
</dbReference>
<feature type="region of interest" description="Disordered" evidence="1">
    <location>
        <begin position="56"/>
        <end position="76"/>
    </location>
</feature>
<name>A0A0V0HF47_SOLCH</name>
<accession>A0A0V0HF47</accession>
<feature type="non-terminal residue" evidence="2">
    <location>
        <position position="1"/>
    </location>
</feature>
<sequence>GRLDTKITQNRGGPIFRVKRKLWDPCQNFQNGLLQEVLNYALNLCSKYEHNLRPKTAHNNTCKKNQQGKQQRKMGQQLNHEIHLKRRSFSSSRSLHHVATLPMITKTLNHSNWSSQAQEITFG</sequence>
<reference evidence="2" key="1">
    <citation type="submission" date="2015-12" db="EMBL/GenBank/DDBJ databases">
        <title>Gene expression during late stages of embryo sac development: a critical building block for successful pollen-pistil interactions.</title>
        <authorList>
            <person name="Liu Y."/>
            <person name="Joly V."/>
            <person name="Sabar M."/>
            <person name="Matton D.P."/>
        </authorList>
    </citation>
    <scope>NUCLEOTIDE SEQUENCE</scope>
</reference>
<proteinExistence type="predicted"/>
<organism evidence="2">
    <name type="scientific">Solanum chacoense</name>
    <name type="common">Chaco potato</name>
    <dbReference type="NCBI Taxonomy" id="4108"/>
    <lineage>
        <taxon>Eukaryota</taxon>
        <taxon>Viridiplantae</taxon>
        <taxon>Streptophyta</taxon>
        <taxon>Embryophyta</taxon>
        <taxon>Tracheophyta</taxon>
        <taxon>Spermatophyta</taxon>
        <taxon>Magnoliopsida</taxon>
        <taxon>eudicotyledons</taxon>
        <taxon>Gunneridae</taxon>
        <taxon>Pentapetalae</taxon>
        <taxon>asterids</taxon>
        <taxon>lamiids</taxon>
        <taxon>Solanales</taxon>
        <taxon>Solanaceae</taxon>
        <taxon>Solanoideae</taxon>
        <taxon>Solaneae</taxon>
        <taxon>Solanum</taxon>
    </lineage>
</organism>
<feature type="compositionally biased region" description="Low complexity" evidence="1">
    <location>
        <begin position="63"/>
        <end position="76"/>
    </location>
</feature>
<protein>
    <submittedName>
        <fullName evidence="2">Putative ovule protein</fullName>
    </submittedName>
</protein>